<sequence length="74" mass="8219">MDSALLRVEPKQTRPTIDKVITALTEQGVTHFTATGYCFGGRYCFDLAFENVVDVVAVSHPSLLKTPEDLEVYN</sequence>
<reference evidence="2" key="1">
    <citation type="submission" date="2020-11" db="EMBL/GenBank/DDBJ databases">
        <authorList>
            <consortium name="DOE Joint Genome Institute"/>
            <person name="Ahrendt S."/>
            <person name="Riley R."/>
            <person name="Andreopoulos W."/>
            <person name="Labutti K."/>
            <person name="Pangilinan J."/>
            <person name="Ruiz-Duenas F.J."/>
            <person name="Barrasa J.M."/>
            <person name="Sanchez-Garcia M."/>
            <person name="Camarero S."/>
            <person name="Miyauchi S."/>
            <person name="Serrano A."/>
            <person name="Linde D."/>
            <person name="Babiker R."/>
            <person name="Drula E."/>
            <person name="Ayuso-Fernandez I."/>
            <person name="Pacheco R."/>
            <person name="Padilla G."/>
            <person name="Ferreira P."/>
            <person name="Barriuso J."/>
            <person name="Kellner H."/>
            <person name="Castanera R."/>
            <person name="Alfaro M."/>
            <person name="Ramirez L."/>
            <person name="Pisabarro A.G."/>
            <person name="Kuo A."/>
            <person name="Tritt A."/>
            <person name="Lipzen A."/>
            <person name="He G."/>
            <person name="Yan M."/>
            <person name="Ng V."/>
            <person name="Cullen D."/>
            <person name="Martin F."/>
            <person name="Rosso M.-N."/>
            <person name="Henrissat B."/>
            <person name="Hibbett D."/>
            <person name="Martinez A.T."/>
            <person name="Grigoriev I.V."/>
        </authorList>
    </citation>
    <scope>NUCLEOTIDE SEQUENCE</scope>
    <source>
        <strain evidence="2">ATCC 90797</strain>
    </source>
</reference>
<dbReference type="PANTHER" id="PTHR17630:SF44">
    <property type="entry name" value="PROTEIN AIM2"/>
    <property type="match status" value="1"/>
</dbReference>
<feature type="domain" description="Dienelactone hydrolase" evidence="1">
    <location>
        <begin position="20"/>
        <end position="68"/>
    </location>
</feature>
<evidence type="ECO:0000313" key="2">
    <source>
        <dbReference type="EMBL" id="KAF9498828.1"/>
    </source>
</evidence>
<dbReference type="Pfam" id="PF01738">
    <property type="entry name" value="DLH"/>
    <property type="match status" value="1"/>
</dbReference>
<dbReference type="GO" id="GO:0016787">
    <property type="term" value="F:hydrolase activity"/>
    <property type="evidence" value="ECO:0007669"/>
    <property type="project" value="InterPro"/>
</dbReference>
<dbReference type="AlphaFoldDB" id="A0A9P6A2P8"/>
<proteinExistence type="predicted"/>
<dbReference type="EMBL" id="MU154535">
    <property type="protein sequence ID" value="KAF9498828.1"/>
    <property type="molecule type" value="Genomic_DNA"/>
</dbReference>
<dbReference type="PANTHER" id="PTHR17630">
    <property type="entry name" value="DIENELACTONE HYDROLASE"/>
    <property type="match status" value="1"/>
</dbReference>
<evidence type="ECO:0000259" key="1">
    <source>
        <dbReference type="Pfam" id="PF01738"/>
    </source>
</evidence>
<accession>A0A9P6A2P8</accession>
<dbReference type="OrthoDB" id="17560at2759"/>
<name>A0A9P6A2P8_PLEER</name>
<evidence type="ECO:0000313" key="3">
    <source>
        <dbReference type="Proteomes" id="UP000807025"/>
    </source>
</evidence>
<protein>
    <recommendedName>
        <fullName evidence="1">Dienelactone hydrolase domain-containing protein</fullName>
    </recommendedName>
</protein>
<keyword evidence="3" id="KW-1185">Reference proteome</keyword>
<comment type="caution">
    <text evidence="2">The sequence shown here is derived from an EMBL/GenBank/DDBJ whole genome shotgun (WGS) entry which is preliminary data.</text>
</comment>
<dbReference type="InterPro" id="IPR002925">
    <property type="entry name" value="Dienelactn_hydro"/>
</dbReference>
<dbReference type="Proteomes" id="UP000807025">
    <property type="component" value="Unassembled WGS sequence"/>
</dbReference>
<organism evidence="2 3">
    <name type="scientific">Pleurotus eryngii</name>
    <name type="common">Boletus of the steppes</name>
    <dbReference type="NCBI Taxonomy" id="5323"/>
    <lineage>
        <taxon>Eukaryota</taxon>
        <taxon>Fungi</taxon>
        <taxon>Dikarya</taxon>
        <taxon>Basidiomycota</taxon>
        <taxon>Agaricomycotina</taxon>
        <taxon>Agaricomycetes</taxon>
        <taxon>Agaricomycetidae</taxon>
        <taxon>Agaricales</taxon>
        <taxon>Pleurotineae</taxon>
        <taxon>Pleurotaceae</taxon>
        <taxon>Pleurotus</taxon>
    </lineage>
</organism>
<gene>
    <name evidence="2" type="ORF">BDN71DRAFT_1503546</name>
</gene>